<dbReference type="EMBL" id="CAQK01000051">
    <property type="protein sequence ID" value="CCQ48997.1"/>
    <property type="molecule type" value="Genomic_DNA"/>
</dbReference>
<name>T2I8A0_CROWT</name>
<feature type="domain" description="DUF5615" evidence="1">
    <location>
        <begin position="1"/>
        <end position="67"/>
    </location>
</feature>
<evidence type="ECO:0000313" key="2">
    <source>
        <dbReference type="EMBL" id="CCQ48997.1"/>
    </source>
</evidence>
<dbReference type="Proteomes" id="UP000018348">
    <property type="component" value="Unassembled WGS sequence"/>
</dbReference>
<organism evidence="2 3">
    <name type="scientific">Crocosphaera watsonii WH 8502</name>
    <dbReference type="NCBI Taxonomy" id="423474"/>
    <lineage>
        <taxon>Bacteria</taxon>
        <taxon>Bacillati</taxon>
        <taxon>Cyanobacteriota</taxon>
        <taxon>Cyanophyceae</taxon>
        <taxon>Oscillatoriophycideae</taxon>
        <taxon>Chroococcales</taxon>
        <taxon>Aphanothecaceae</taxon>
        <taxon>Crocosphaera</taxon>
    </lineage>
</organism>
<dbReference type="RefSeq" id="WP_021829171.1">
    <property type="nucleotide sequence ID" value="NZ_CAQK01000051.1"/>
</dbReference>
<proteinExistence type="predicted"/>
<evidence type="ECO:0000313" key="3">
    <source>
        <dbReference type="Proteomes" id="UP000018348"/>
    </source>
</evidence>
<dbReference type="Pfam" id="PF18480">
    <property type="entry name" value="DUF5615"/>
    <property type="match status" value="1"/>
</dbReference>
<reference evidence="2 3" key="2">
    <citation type="submission" date="2013-09" db="EMBL/GenBank/DDBJ databases">
        <title>Whole genome comparison of six Crocosphaera watsonii strains with differing phenotypes.</title>
        <authorList>
            <person name="Bench S.R."/>
            <person name="Heller P."/>
            <person name="Frank I."/>
            <person name="Arciniega M."/>
            <person name="Shilova I.N."/>
            <person name="Zehr J.P."/>
        </authorList>
    </citation>
    <scope>NUCLEOTIDE SEQUENCE [LARGE SCALE GENOMIC DNA]</scope>
    <source>
        <strain evidence="2 3">WH 8502</strain>
    </source>
</reference>
<reference evidence="2 3" key="1">
    <citation type="submission" date="2013-01" db="EMBL/GenBank/DDBJ databases">
        <authorList>
            <person name="Bench S."/>
        </authorList>
    </citation>
    <scope>NUCLEOTIDE SEQUENCE [LARGE SCALE GENOMIC DNA]</scope>
    <source>
        <strain evidence="2 3">WH 8502</strain>
    </source>
</reference>
<comment type="caution">
    <text evidence="2">The sequence shown here is derived from an EMBL/GenBank/DDBJ whole genome shotgun (WGS) entry which is preliminary data.</text>
</comment>
<dbReference type="InterPro" id="IPR041049">
    <property type="entry name" value="DUF5615"/>
</dbReference>
<accession>T2I8A0</accession>
<dbReference type="AlphaFoldDB" id="T2I8A0"/>
<gene>
    <name evidence="2" type="ORF">CWATWH8502_1638</name>
</gene>
<protein>
    <recommendedName>
        <fullName evidence="1">DUF5615 domain-containing protein</fullName>
    </recommendedName>
</protein>
<sequence length="89" mass="10565">MDFLIDVNASRNLGNVLISQGHDVAFVTDIDPEISDENILQWVVREKRVIITTDKDFEQLIWQKIKNILVFYVERTYPVRKDLFYSTKF</sequence>
<evidence type="ECO:0000259" key="1">
    <source>
        <dbReference type="Pfam" id="PF18480"/>
    </source>
</evidence>